<dbReference type="InterPro" id="IPR003105">
    <property type="entry name" value="SRA_YDG"/>
</dbReference>
<dbReference type="EMBL" id="OU466858">
    <property type="protein sequence ID" value="CAH2046093.1"/>
    <property type="molecule type" value="Genomic_DNA"/>
</dbReference>
<dbReference type="PANTHER" id="PTHR45660">
    <property type="entry name" value="HISTONE-LYSINE N-METHYLTRANSFERASE SETMAR"/>
    <property type="match status" value="1"/>
</dbReference>
<evidence type="ECO:0000256" key="2">
    <source>
        <dbReference type="ARBA" id="ARBA00023242"/>
    </source>
</evidence>
<dbReference type="InterPro" id="IPR015947">
    <property type="entry name" value="PUA-like_sf"/>
</dbReference>
<dbReference type="InterPro" id="IPR051357">
    <property type="entry name" value="H3K9_HMTase_SUVAR3-9"/>
</dbReference>
<dbReference type="InterPro" id="IPR036987">
    <property type="entry name" value="SRA-YDG_sf"/>
</dbReference>
<evidence type="ECO:0000256" key="3">
    <source>
        <dbReference type="PROSITE-ProRule" id="PRU00358"/>
    </source>
</evidence>
<feature type="domain" description="YDG" evidence="4">
    <location>
        <begin position="298"/>
        <end position="443"/>
    </location>
</feature>
<proteinExistence type="predicted"/>
<dbReference type="Pfam" id="PF02182">
    <property type="entry name" value="SAD_SRA"/>
    <property type="match status" value="1"/>
</dbReference>
<keyword evidence="2 3" id="KW-0539">Nucleus</keyword>
<evidence type="ECO:0000256" key="1">
    <source>
        <dbReference type="ARBA" id="ARBA00004584"/>
    </source>
</evidence>
<dbReference type="Proteomes" id="UP000836841">
    <property type="component" value="Chromosome 2"/>
</dbReference>
<gene>
    <name evidence="5" type="ORF">TAV2_LOCUS8006</name>
</gene>
<organism evidence="5 6">
    <name type="scientific">Thlaspi arvense</name>
    <name type="common">Field penny-cress</name>
    <dbReference type="NCBI Taxonomy" id="13288"/>
    <lineage>
        <taxon>Eukaryota</taxon>
        <taxon>Viridiplantae</taxon>
        <taxon>Streptophyta</taxon>
        <taxon>Embryophyta</taxon>
        <taxon>Tracheophyta</taxon>
        <taxon>Spermatophyta</taxon>
        <taxon>Magnoliopsida</taxon>
        <taxon>eudicotyledons</taxon>
        <taxon>Gunneridae</taxon>
        <taxon>Pentapetalae</taxon>
        <taxon>rosids</taxon>
        <taxon>malvids</taxon>
        <taxon>Brassicales</taxon>
        <taxon>Brassicaceae</taxon>
        <taxon>Thlaspideae</taxon>
        <taxon>Thlaspi</taxon>
    </lineage>
</organism>
<sequence>MYISITETAINVCLLVFRALRDYKSNHRVDEEEEEEEEEKEEEIDRFVFLMIQQIYNPRKVSAVRDFPDGCGTQPIKNPTGEIVAVTSEIRQRPVRSEHSCDGVTDQDYHHRRACSVDRFKEVESFDVIMKKAGFNLANNGNVGRRRFDAAKRKFTPSCGSKVKPLSLEESMRLIASQSRRRELSGSSTNIRRKLLLAKAVQSYRNSPEKKKEKKKLSSATATLNKVTMQQNQNTIVLSPREKVLRTLRLFKLVFKELERDKATRRGESKTVMGRIDHETRTILMREGIQVNGVKMIGAVPGIEVGDVFQYKSELYLIGLHFDIMGGIDYLSRGDLKLATSIVSSEGNGYMDRFDSDVMIYSGQGGNVTSKDRKLIEDQKLVTGNLALANSMREKTPVRVIRGTKRLDQRGKCYVYVGLYLVEDYWQERGFVGNVLFKFKLRRISG</sequence>
<reference evidence="5 6" key="1">
    <citation type="submission" date="2022-03" db="EMBL/GenBank/DDBJ databases">
        <authorList>
            <person name="Nunn A."/>
            <person name="Chopra R."/>
            <person name="Nunn A."/>
            <person name="Contreras Garrido A."/>
        </authorList>
    </citation>
    <scope>NUCLEOTIDE SEQUENCE [LARGE SCALE GENOMIC DNA]</scope>
</reference>
<accession>A0AAU9RM17</accession>
<evidence type="ECO:0000259" key="4">
    <source>
        <dbReference type="PROSITE" id="PS51015"/>
    </source>
</evidence>
<evidence type="ECO:0000313" key="5">
    <source>
        <dbReference type="EMBL" id="CAH2046093.1"/>
    </source>
</evidence>
<dbReference type="SUPFAM" id="SSF88697">
    <property type="entry name" value="PUA domain-like"/>
    <property type="match status" value="1"/>
</dbReference>
<keyword evidence="6" id="KW-1185">Reference proteome</keyword>
<protein>
    <recommendedName>
        <fullName evidence="4">YDG domain-containing protein</fullName>
    </recommendedName>
</protein>
<dbReference type="GO" id="GO:0042054">
    <property type="term" value="F:histone methyltransferase activity"/>
    <property type="evidence" value="ECO:0007669"/>
    <property type="project" value="TreeGrafter"/>
</dbReference>
<dbReference type="PROSITE" id="PS51015">
    <property type="entry name" value="YDG"/>
    <property type="match status" value="1"/>
</dbReference>
<dbReference type="Gene3D" id="2.30.280.10">
    <property type="entry name" value="SRA-YDG"/>
    <property type="match status" value="1"/>
</dbReference>
<comment type="subcellular location">
    <subcellularLocation>
        <location evidence="1">Chromosome</location>
        <location evidence="1">Centromere</location>
    </subcellularLocation>
    <subcellularLocation>
        <location evidence="3">Nucleus</location>
    </subcellularLocation>
</comment>
<dbReference type="PANTHER" id="PTHR45660:SF45">
    <property type="entry name" value="YDG DOMAIN-CONTAINING PROTEIN"/>
    <property type="match status" value="1"/>
</dbReference>
<dbReference type="GO" id="GO:0003690">
    <property type="term" value="F:double-stranded DNA binding"/>
    <property type="evidence" value="ECO:0007669"/>
    <property type="project" value="TreeGrafter"/>
</dbReference>
<dbReference type="GO" id="GO:0000775">
    <property type="term" value="C:chromosome, centromeric region"/>
    <property type="evidence" value="ECO:0007669"/>
    <property type="project" value="UniProtKB-SubCell"/>
</dbReference>
<evidence type="ECO:0000313" key="6">
    <source>
        <dbReference type="Proteomes" id="UP000836841"/>
    </source>
</evidence>
<dbReference type="GO" id="GO:0005634">
    <property type="term" value="C:nucleus"/>
    <property type="evidence" value="ECO:0007669"/>
    <property type="project" value="UniProtKB-SubCell"/>
</dbReference>
<name>A0AAU9RM17_THLAR</name>
<dbReference type="AlphaFoldDB" id="A0AAU9RM17"/>
<dbReference type="SMART" id="SM00466">
    <property type="entry name" value="SRA"/>
    <property type="match status" value="1"/>
</dbReference>